<evidence type="ECO:0000313" key="1">
    <source>
        <dbReference type="EMBL" id="MBB5433413.1"/>
    </source>
</evidence>
<keyword evidence="2" id="KW-1185">Reference proteome</keyword>
<accession>A0A7W8QPC9</accession>
<gene>
    <name evidence="1" type="ORF">HDA36_003497</name>
</gene>
<protein>
    <submittedName>
        <fullName evidence="1">Uncharacterized protein</fullName>
    </submittedName>
</protein>
<evidence type="ECO:0000313" key="2">
    <source>
        <dbReference type="Proteomes" id="UP000572635"/>
    </source>
</evidence>
<reference evidence="1 2" key="1">
    <citation type="submission" date="2020-08" db="EMBL/GenBank/DDBJ databases">
        <title>Sequencing the genomes of 1000 actinobacteria strains.</title>
        <authorList>
            <person name="Klenk H.-P."/>
        </authorList>
    </citation>
    <scope>NUCLEOTIDE SEQUENCE [LARGE SCALE GENOMIC DNA]</scope>
    <source>
        <strain evidence="1 2">DSM 44551</strain>
    </source>
</reference>
<proteinExistence type="predicted"/>
<sequence length="147" mass="15802">MTSTRASRTPPPLESLKVRTILVSALPQELGTADAPERYTVPCVLSRQVEPAEITLIQGPDVEARLRTAGFAAPTLTISDRRLLVHDTNLHELAAGLAGCIASALRHVSETIALDRARRAQTLAELGDREASRIGRVRGLAEAVDFS</sequence>
<dbReference type="RefSeq" id="WP_184393136.1">
    <property type="nucleotide sequence ID" value="NZ_BAAAJD010000113.1"/>
</dbReference>
<dbReference type="EMBL" id="JACHDB010000001">
    <property type="protein sequence ID" value="MBB5433413.1"/>
    <property type="molecule type" value="Genomic_DNA"/>
</dbReference>
<name>A0A7W8QPC9_9ACTN</name>
<dbReference type="Proteomes" id="UP000572635">
    <property type="component" value="Unassembled WGS sequence"/>
</dbReference>
<organism evidence="1 2">
    <name type="scientific">Nocardiopsis composta</name>
    <dbReference type="NCBI Taxonomy" id="157465"/>
    <lineage>
        <taxon>Bacteria</taxon>
        <taxon>Bacillati</taxon>
        <taxon>Actinomycetota</taxon>
        <taxon>Actinomycetes</taxon>
        <taxon>Streptosporangiales</taxon>
        <taxon>Nocardiopsidaceae</taxon>
        <taxon>Nocardiopsis</taxon>
    </lineage>
</organism>
<dbReference type="AlphaFoldDB" id="A0A7W8QPC9"/>
<comment type="caution">
    <text evidence="1">The sequence shown here is derived from an EMBL/GenBank/DDBJ whole genome shotgun (WGS) entry which is preliminary data.</text>
</comment>